<dbReference type="InterPro" id="IPR039421">
    <property type="entry name" value="Type_1_exporter"/>
</dbReference>
<name>A0A450VSU9_9GAMM</name>
<organism evidence="13">
    <name type="scientific">Candidatus Kentrum sp. LPFa</name>
    <dbReference type="NCBI Taxonomy" id="2126335"/>
    <lineage>
        <taxon>Bacteria</taxon>
        <taxon>Pseudomonadati</taxon>
        <taxon>Pseudomonadota</taxon>
        <taxon>Gammaproteobacteria</taxon>
        <taxon>Candidatus Kentrum</taxon>
    </lineage>
</organism>
<feature type="domain" description="ABC transporter" evidence="11">
    <location>
        <begin position="346"/>
        <end position="580"/>
    </location>
</feature>
<feature type="transmembrane region" description="Helical" evidence="9">
    <location>
        <begin position="26"/>
        <end position="54"/>
    </location>
</feature>
<keyword evidence="3" id="KW-1003">Cell membrane</keyword>
<dbReference type="InterPro" id="IPR011527">
    <property type="entry name" value="ABC1_TM_dom"/>
</dbReference>
<feature type="transmembrane region" description="Helical" evidence="9">
    <location>
        <begin position="66"/>
        <end position="90"/>
    </location>
</feature>
<feature type="transmembrane region" description="Helical" evidence="9">
    <location>
        <begin position="139"/>
        <end position="162"/>
    </location>
</feature>
<dbReference type="PANTHER" id="PTHR43394:SF1">
    <property type="entry name" value="ATP-BINDING CASSETTE SUB-FAMILY B MEMBER 10, MITOCHONDRIAL"/>
    <property type="match status" value="1"/>
</dbReference>
<dbReference type="PROSITE" id="PS50893">
    <property type="entry name" value="ABC_TRANSPORTER_2"/>
    <property type="match status" value="1"/>
</dbReference>
<evidence type="ECO:0000256" key="7">
    <source>
        <dbReference type="ARBA" id="ARBA00022989"/>
    </source>
</evidence>
<feature type="transmembrane region" description="Helical" evidence="9">
    <location>
        <begin position="254"/>
        <end position="277"/>
    </location>
</feature>
<evidence type="ECO:0000259" key="11">
    <source>
        <dbReference type="PROSITE" id="PS50893"/>
    </source>
</evidence>
<dbReference type="InterPro" id="IPR017871">
    <property type="entry name" value="ABC_transporter-like_CS"/>
</dbReference>
<keyword evidence="8 9" id="KW-0472">Membrane</keyword>
<dbReference type="AlphaFoldDB" id="A0A450VSU9"/>
<evidence type="ECO:0000256" key="8">
    <source>
        <dbReference type="ARBA" id="ARBA00023136"/>
    </source>
</evidence>
<feature type="domain" description="ABC transmembrane type-1" evidence="12">
    <location>
        <begin position="27"/>
        <end position="310"/>
    </location>
</feature>
<dbReference type="GO" id="GO:0015421">
    <property type="term" value="F:ABC-type oligopeptide transporter activity"/>
    <property type="evidence" value="ECO:0007669"/>
    <property type="project" value="TreeGrafter"/>
</dbReference>
<dbReference type="PROSITE" id="PS50841">
    <property type="entry name" value="DIX"/>
    <property type="match status" value="1"/>
</dbReference>
<evidence type="ECO:0000256" key="2">
    <source>
        <dbReference type="ARBA" id="ARBA00022448"/>
    </source>
</evidence>
<evidence type="ECO:0000256" key="1">
    <source>
        <dbReference type="ARBA" id="ARBA00004651"/>
    </source>
</evidence>
<evidence type="ECO:0000256" key="5">
    <source>
        <dbReference type="ARBA" id="ARBA00022741"/>
    </source>
</evidence>
<dbReference type="SUPFAM" id="SSF52540">
    <property type="entry name" value="P-loop containing nucleoside triphosphate hydrolases"/>
    <property type="match status" value="1"/>
</dbReference>
<comment type="subcellular location">
    <subcellularLocation>
        <location evidence="1">Cell membrane</location>
        <topology evidence="1">Multi-pass membrane protein</topology>
    </subcellularLocation>
</comment>
<evidence type="ECO:0000256" key="4">
    <source>
        <dbReference type="ARBA" id="ARBA00022692"/>
    </source>
</evidence>
<evidence type="ECO:0000259" key="10">
    <source>
        <dbReference type="PROSITE" id="PS50841"/>
    </source>
</evidence>
<gene>
    <name evidence="13" type="ORF">BECKLPF1236B_GA0070989_100322</name>
</gene>
<keyword evidence="7 9" id="KW-1133">Transmembrane helix</keyword>
<dbReference type="GO" id="GO:0005524">
    <property type="term" value="F:ATP binding"/>
    <property type="evidence" value="ECO:0007669"/>
    <property type="project" value="UniProtKB-KW"/>
</dbReference>
<feature type="transmembrane region" description="Helical" evidence="9">
    <location>
        <begin position="168"/>
        <end position="187"/>
    </location>
</feature>
<dbReference type="InterPro" id="IPR003439">
    <property type="entry name" value="ABC_transporter-like_ATP-bd"/>
</dbReference>
<dbReference type="PANTHER" id="PTHR43394">
    <property type="entry name" value="ATP-DEPENDENT PERMEASE MDL1, MITOCHONDRIAL"/>
    <property type="match status" value="1"/>
</dbReference>
<dbReference type="Gene3D" id="1.20.1560.10">
    <property type="entry name" value="ABC transporter type 1, transmembrane domain"/>
    <property type="match status" value="1"/>
</dbReference>
<feature type="domain" description="DIX" evidence="10">
    <location>
        <begin position="532"/>
        <end position="595"/>
    </location>
</feature>
<reference evidence="13" key="1">
    <citation type="submission" date="2019-02" db="EMBL/GenBank/DDBJ databases">
        <authorList>
            <person name="Gruber-Vodicka R. H."/>
            <person name="Seah K. B. B."/>
        </authorList>
    </citation>
    <scope>NUCLEOTIDE SEQUENCE</scope>
    <source>
        <strain evidence="13">BECK_S313</strain>
    </source>
</reference>
<accession>A0A450VSU9</accession>
<dbReference type="InterPro" id="IPR036640">
    <property type="entry name" value="ABC1_TM_sf"/>
</dbReference>
<dbReference type="FunFam" id="3.40.50.300:FF:000221">
    <property type="entry name" value="Multidrug ABC transporter ATP-binding protein"/>
    <property type="match status" value="1"/>
</dbReference>
<dbReference type="PROSITE" id="PS00211">
    <property type="entry name" value="ABC_TRANSPORTER_1"/>
    <property type="match status" value="1"/>
</dbReference>
<dbReference type="SUPFAM" id="SSF90123">
    <property type="entry name" value="ABC transporter transmembrane region"/>
    <property type="match status" value="1"/>
</dbReference>
<keyword evidence="4 9" id="KW-0812">Transmembrane</keyword>
<dbReference type="GO" id="GO:0016887">
    <property type="term" value="F:ATP hydrolysis activity"/>
    <property type="evidence" value="ECO:0007669"/>
    <property type="project" value="InterPro"/>
</dbReference>
<keyword evidence="5" id="KW-0547">Nucleotide-binding</keyword>
<dbReference type="InterPro" id="IPR001158">
    <property type="entry name" value="DIX"/>
</dbReference>
<dbReference type="Pfam" id="PF00664">
    <property type="entry name" value="ABC_membrane"/>
    <property type="match status" value="1"/>
</dbReference>
<dbReference type="Pfam" id="PF00005">
    <property type="entry name" value="ABC_tran"/>
    <property type="match status" value="1"/>
</dbReference>
<dbReference type="EMBL" id="CAADFK010000003">
    <property type="protein sequence ID" value="VFK07875.1"/>
    <property type="molecule type" value="Genomic_DNA"/>
</dbReference>
<dbReference type="Gene3D" id="3.40.50.300">
    <property type="entry name" value="P-loop containing nucleotide triphosphate hydrolases"/>
    <property type="match status" value="1"/>
</dbReference>
<sequence length="595" mass="68427">MPSNKYTSLQFMEDLWRYAKSYKTKLFIGIFFQLASNLIWLYPAYALASIVSFLTNFSEGDSLQPIWNILSFWVVAIIIHIAGGIISTYYGYQVAEKSALDVYFEALSHLLKIDLAWHEKENTGNKLKRIQNGSQGFSLIIRILFRDIIEIVVNFFGIIFIIATFDAVIAGFILFFMAAFFMISYFLTKKEARATHQVNLQEEEVNGIVFEGLNNIQTVKSLQMQPSILSIFNEKLAVLFNGIRYRIFYSRFRVGMVNLCGEGFRIGIASFIIWGILDDRYEVGFLVLFLGYFDKIWDSLEVLSDVTNEFIISKYRISRIMGILDEPIRIASVQGKQNLPENWKTMDVKDLAFRYDQHEVLKRLSFSIKRGEKVGIVGLSGGGKSTIFELLLKQREEFDGQILFDDTPIESIEQSDYLRHIAVVLQHTELFNLSLEQNILLASPDAFSKDRLEEALRIAHLSDFLHKLPQGIKTPIGEKGIKLSGGEKQRLGIARAVYRRPDILFLDEATSHLDIESEQKIQDALHAFFQKVTAIVIAHRLSTIEEMDRILVLEEGRIIEEGDFETLVKMRGRFYALWKRQKFSQGNRQEEISPD</sequence>
<dbReference type="GO" id="GO:0005886">
    <property type="term" value="C:plasma membrane"/>
    <property type="evidence" value="ECO:0007669"/>
    <property type="project" value="UniProtKB-SubCell"/>
</dbReference>
<evidence type="ECO:0000256" key="6">
    <source>
        <dbReference type="ARBA" id="ARBA00022840"/>
    </source>
</evidence>
<evidence type="ECO:0000256" key="9">
    <source>
        <dbReference type="SAM" id="Phobius"/>
    </source>
</evidence>
<evidence type="ECO:0000256" key="3">
    <source>
        <dbReference type="ARBA" id="ARBA00022475"/>
    </source>
</evidence>
<keyword evidence="2" id="KW-0813">Transport</keyword>
<dbReference type="SMART" id="SM00382">
    <property type="entry name" value="AAA"/>
    <property type="match status" value="1"/>
</dbReference>
<keyword evidence="6 13" id="KW-0067">ATP-binding</keyword>
<dbReference type="PROSITE" id="PS50929">
    <property type="entry name" value="ABC_TM1F"/>
    <property type="match status" value="1"/>
</dbReference>
<dbReference type="InterPro" id="IPR027417">
    <property type="entry name" value="P-loop_NTPase"/>
</dbReference>
<evidence type="ECO:0000259" key="12">
    <source>
        <dbReference type="PROSITE" id="PS50929"/>
    </source>
</evidence>
<proteinExistence type="predicted"/>
<dbReference type="InterPro" id="IPR003593">
    <property type="entry name" value="AAA+_ATPase"/>
</dbReference>
<protein>
    <submittedName>
        <fullName evidence="13">ATP-binding cassette, subfamily B</fullName>
    </submittedName>
</protein>
<evidence type="ECO:0000313" key="13">
    <source>
        <dbReference type="EMBL" id="VFK07875.1"/>
    </source>
</evidence>